<dbReference type="Proteomes" id="UP001152795">
    <property type="component" value="Unassembled WGS sequence"/>
</dbReference>
<keyword evidence="2" id="KW-0040">ANK repeat</keyword>
<dbReference type="SMART" id="SM00248">
    <property type="entry name" value="ANK"/>
    <property type="match status" value="2"/>
</dbReference>
<organism evidence="4 5">
    <name type="scientific">Paramuricea clavata</name>
    <name type="common">Red gorgonian</name>
    <name type="synonym">Violescent sea-whip</name>
    <dbReference type="NCBI Taxonomy" id="317549"/>
    <lineage>
        <taxon>Eukaryota</taxon>
        <taxon>Metazoa</taxon>
        <taxon>Cnidaria</taxon>
        <taxon>Anthozoa</taxon>
        <taxon>Octocorallia</taxon>
        <taxon>Malacalcyonacea</taxon>
        <taxon>Plexauridae</taxon>
        <taxon>Paramuricea</taxon>
    </lineage>
</organism>
<dbReference type="PANTHER" id="PTHR24161:SF85">
    <property type="entry name" value="PALMITOYLTRANSFERASE HIP14"/>
    <property type="match status" value="1"/>
</dbReference>
<proteinExistence type="predicted"/>
<dbReference type="EMBL" id="CACRXK020003098">
    <property type="protein sequence ID" value="CAB3997440.1"/>
    <property type="molecule type" value="Genomic_DNA"/>
</dbReference>
<sequence>MRVWNEVQDNFLLQLLDTGLNSIPSRSKKLTEMNEKNFDKWLKNQDFTKQPTPKYDIAIPVLSVKSDSNCQKSETLILPLSLENNATTAGTAAIFEEFGKEFGIPCEHAKDYLPFDSKNQTFDLSAARTHHEFLASLKIHKTEMARTVQQLNEVEKAFNLPTTDLEPESTVSISTTSQQKVDAKFKNTFDNIVKRMWGAQQDKDTSRFDKFIDWLSSHRNYWENVKDHNGRTILHAAVENGNIPLVKTLITVGFDINAKELCGATPLTIAVIKKDEHMSQYLLDNCAIFDSRYFTTIPSPYALATKLEMNVQKTMEDFSNKESASNDEIWRTFQSEEQVTTTNVGRVDHENQVVETESDRYNYERKNKSSVTLVVGDQGTNKNIRGVKGRSQSAYGWAAEVPGDMHAKGYMYEVCKKVMSPGGFMHILQNVLMRKKITAESFGKKKFQDQNLNRIQEAVRDTSMAFGIAAVLEFKESILFPSQDELDDCKRSNGNHSAILLSKMKQWMSESCEDVSFKYYSQMFSLFGPLQQLYMNAVRYGHGLAREAVWMILQPLFAQSNKRNYHTEAMVHIVNFLAMWPLATRELLRRNCSISLNGKEGHNLALDEWVESGIVQPLKKYSTGHTTVKMLQRLMSNIDILIQTRKSFQAREAFNVHPTTKHHEQDSFPDQIKAAHFVLRQKFLNPMLDRKAVKKFGGPINACISTSNLDAYESGKKKVVENFDRKLFALYGIMKDSNAGVVEEYESDSD</sequence>
<reference evidence="4" key="1">
    <citation type="submission" date="2020-04" db="EMBL/GenBank/DDBJ databases">
        <authorList>
            <person name="Alioto T."/>
            <person name="Alioto T."/>
            <person name="Gomez Garrido J."/>
        </authorList>
    </citation>
    <scope>NUCLEOTIDE SEQUENCE</scope>
    <source>
        <strain evidence="4">A484AB</strain>
    </source>
</reference>
<dbReference type="InterPro" id="IPR036770">
    <property type="entry name" value="Ankyrin_rpt-contain_sf"/>
</dbReference>
<dbReference type="Pfam" id="PF20231">
    <property type="entry name" value="DUF6589"/>
    <property type="match status" value="1"/>
</dbReference>
<protein>
    <submittedName>
        <fullName evidence="4">NF-kappa-B inhibitor cactus</fullName>
    </submittedName>
</protein>
<dbReference type="AlphaFoldDB" id="A0A7D9DYV8"/>
<dbReference type="InterPro" id="IPR002110">
    <property type="entry name" value="Ankyrin_rpt"/>
</dbReference>
<evidence type="ECO:0000313" key="5">
    <source>
        <dbReference type="Proteomes" id="UP001152795"/>
    </source>
</evidence>
<keyword evidence="1" id="KW-0677">Repeat</keyword>
<dbReference type="PANTHER" id="PTHR24161">
    <property type="entry name" value="ANK_REP_REGION DOMAIN-CONTAINING PROTEIN-RELATED"/>
    <property type="match status" value="1"/>
</dbReference>
<feature type="domain" description="DUF6589" evidence="3">
    <location>
        <begin position="360"/>
        <end position="663"/>
    </location>
</feature>
<comment type="caution">
    <text evidence="4">The sequence shown here is derived from an EMBL/GenBank/DDBJ whole genome shotgun (WGS) entry which is preliminary data.</text>
</comment>
<dbReference type="Pfam" id="PF12796">
    <property type="entry name" value="Ank_2"/>
    <property type="match status" value="1"/>
</dbReference>
<keyword evidence="5" id="KW-1185">Reference proteome</keyword>
<accession>A0A7D9DYV8</accession>
<evidence type="ECO:0000259" key="3">
    <source>
        <dbReference type="Pfam" id="PF20231"/>
    </source>
</evidence>
<name>A0A7D9DYV8_PARCT</name>
<dbReference type="PROSITE" id="PS50297">
    <property type="entry name" value="ANK_REP_REGION"/>
    <property type="match status" value="1"/>
</dbReference>
<dbReference type="Gene3D" id="1.25.40.20">
    <property type="entry name" value="Ankyrin repeat-containing domain"/>
    <property type="match status" value="1"/>
</dbReference>
<dbReference type="PROSITE" id="PS50088">
    <property type="entry name" value="ANK_REPEAT"/>
    <property type="match status" value="1"/>
</dbReference>
<evidence type="ECO:0000313" key="4">
    <source>
        <dbReference type="EMBL" id="CAB3997440.1"/>
    </source>
</evidence>
<evidence type="ECO:0000256" key="2">
    <source>
        <dbReference type="ARBA" id="ARBA00023043"/>
    </source>
</evidence>
<evidence type="ECO:0000256" key="1">
    <source>
        <dbReference type="ARBA" id="ARBA00022737"/>
    </source>
</evidence>
<dbReference type="OrthoDB" id="9995210at2759"/>
<dbReference type="InterPro" id="IPR046496">
    <property type="entry name" value="DUF6589"/>
</dbReference>
<dbReference type="SUPFAM" id="SSF48403">
    <property type="entry name" value="Ankyrin repeat"/>
    <property type="match status" value="1"/>
</dbReference>
<gene>
    <name evidence="4" type="ORF">PACLA_8A087325</name>
</gene>